<dbReference type="AlphaFoldDB" id="A0A9J7BN01"/>
<dbReference type="EMBL" id="CP093313">
    <property type="protein sequence ID" value="UWZ84075.1"/>
    <property type="molecule type" value="Genomic_DNA"/>
</dbReference>
<dbReference type="GO" id="GO:0006935">
    <property type="term" value="P:chemotaxis"/>
    <property type="evidence" value="ECO:0007669"/>
    <property type="project" value="InterPro"/>
</dbReference>
<name>A0A9J7BN01_9BACT</name>
<dbReference type="GO" id="GO:0005829">
    <property type="term" value="C:cytosol"/>
    <property type="evidence" value="ECO:0007669"/>
    <property type="project" value="TreeGrafter"/>
</dbReference>
<protein>
    <submittedName>
        <fullName evidence="2">Chemotaxis protein CheW</fullName>
    </submittedName>
</protein>
<keyword evidence="3" id="KW-1185">Reference proteome</keyword>
<accession>A0A9J7BN01</accession>
<proteinExistence type="predicted"/>
<dbReference type="PANTHER" id="PTHR22617">
    <property type="entry name" value="CHEMOTAXIS SENSOR HISTIDINE KINASE-RELATED"/>
    <property type="match status" value="1"/>
</dbReference>
<dbReference type="SUPFAM" id="SSF50341">
    <property type="entry name" value="CheW-like"/>
    <property type="match status" value="1"/>
</dbReference>
<reference evidence="2" key="1">
    <citation type="submission" date="2021-04" db="EMBL/GenBank/DDBJ databases">
        <title>Phylogenetic analysis of Acidobacteriaceae.</title>
        <authorList>
            <person name="Qiu L."/>
            <person name="Zhang Q."/>
        </authorList>
    </citation>
    <scope>NUCLEOTIDE SEQUENCE</scope>
    <source>
        <strain evidence="2">DSM 25168</strain>
    </source>
</reference>
<gene>
    <name evidence="2" type="ORF">MOP44_26395</name>
</gene>
<dbReference type="Gene3D" id="2.40.50.180">
    <property type="entry name" value="CheA-289, Domain 4"/>
    <property type="match status" value="1"/>
</dbReference>
<dbReference type="KEGG" id="orp:MOP44_26395"/>
<dbReference type="InterPro" id="IPR036061">
    <property type="entry name" value="CheW-like_dom_sf"/>
</dbReference>
<dbReference type="RefSeq" id="WP_260793579.1">
    <property type="nucleotide sequence ID" value="NZ_CP093313.1"/>
</dbReference>
<dbReference type="InterPro" id="IPR039315">
    <property type="entry name" value="CheW"/>
</dbReference>
<dbReference type="Pfam" id="PF01584">
    <property type="entry name" value="CheW"/>
    <property type="match status" value="1"/>
</dbReference>
<dbReference type="Gene3D" id="2.30.30.40">
    <property type="entry name" value="SH3 Domains"/>
    <property type="match status" value="1"/>
</dbReference>
<dbReference type="PANTHER" id="PTHR22617:SF23">
    <property type="entry name" value="CHEMOTAXIS PROTEIN CHEW"/>
    <property type="match status" value="1"/>
</dbReference>
<sequence length="158" mass="17173">MAQQHASKKKTAAEELTQVCSVRLGDTLYGIPIRHILEIVGGARTQQVPLAPEFVGGLLHYRGDVLTTVSLRRVLDMPLNLATQDLLVIEHPAGCFGLLVDRVMEVRTVSSADFEPNPSTVSKQRNGLFAGAYKLDGGLMVMLNPGCLEPMRQAMACE</sequence>
<dbReference type="Proteomes" id="UP001059380">
    <property type="component" value="Chromosome"/>
</dbReference>
<dbReference type="PROSITE" id="PS50851">
    <property type="entry name" value="CHEW"/>
    <property type="match status" value="1"/>
</dbReference>
<feature type="domain" description="CheW-like" evidence="1">
    <location>
        <begin position="16"/>
        <end position="154"/>
    </location>
</feature>
<dbReference type="InterPro" id="IPR002545">
    <property type="entry name" value="CheW-lke_dom"/>
</dbReference>
<dbReference type="SMART" id="SM00260">
    <property type="entry name" value="CheW"/>
    <property type="match status" value="1"/>
</dbReference>
<evidence type="ECO:0000259" key="1">
    <source>
        <dbReference type="PROSITE" id="PS50851"/>
    </source>
</evidence>
<dbReference type="GO" id="GO:0007165">
    <property type="term" value="P:signal transduction"/>
    <property type="evidence" value="ECO:0007669"/>
    <property type="project" value="InterPro"/>
</dbReference>
<evidence type="ECO:0000313" key="2">
    <source>
        <dbReference type="EMBL" id="UWZ84075.1"/>
    </source>
</evidence>
<organism evidence="2 3">
    <name type="scientific">Occallatibacter riparius</name>
    <dbReference type="NCBI Taxonomy" id="1002689"/>
    <lineage>
        <taxon>Bacteria</taxon>
        <taxon>Pseudomonadati</taxon>
        <taxon>Acidobacteriota</taxon>
        <taxon>Terriglobia</taxon>
        <taxon>Terriglobales</taxon>
        <taxon>Acidobacteriaceae</taxon>
        <taxon>Occallatibacter</taxon>
    </lineage>
</organism>
<evidence type="ECO:0000313" key="3">
    <source>
        <dbReference type="Proteomes" id="UP001059380"/>
    </source>
</evidence>